<accession>A0A3S5CEL9</accession>
<evidence type="ECO:0000313" key="2">
    <source>
        <dbReference type="Proteomes" id="UP000784294"/>
    </source>
</evidence>
<keyword evidence="2" id="KW-1185">Reference proteome</keyword>
<dbReference type="Proteomes" id="UP000784294">
    <property type="component" value="Unassembled WGS sequence"/>
</dbReference>
<sequence length="210" mass="22438">MCTNLMTLHARCIKLGGLIEWRVADLQICPLSPTAFVENASSPFVLAGYAHSTAQPLCHTLPVARDLAAQIAEIGLTGGNRVGRSGCRLSPSSAPGVNQPNPSIVAAWPIAIPSSLSPPWGLGLTMGPGIKFPTRRCLFVCLDCLDLSTFDLISCSQQKDAALVGWQPTHQNRKNLNRAELKTIVQECGCPTGYRQLGQNGATEKTFSPN</sequence>
<proteinExistence type="predicted"/>
<organism evidence="1 2">
    <name type="scientific">Protopolystoma xenopodis</name>
    <dbReference type="NCBI Taxonomy" id="117903"/>
    <lineage>
        <taxon>Eukaryota</taxon>
        <taxon>Metazoa</taxon>
        <taxon>Spiralia</taxon>
        <taxon>Lophotrochozoa</taxon>
        <taxon>Platyhelminthes</taxon>
        <taxon>Monogenea</taxon>
        <taxon>Polyopisthocotylea</taxon>
        <taxon>Polystomatidea</taxon>
        <taxon>Polystomatidae</taxon>
        <taxon>Protopolystoma</taxon>
    </lineage>
</organism>
<dbReference type="EMBL" id="CAAALY010022841">
    <property type="protein sequence ID" value="VEL14939.1"/>
    <property type="molecule type" value="Genomic_DNA"/>
</dbReference>
<reference evidence="1" key="1">
    <citation type="submission" date="2018-11" db="EMBL/GenBank/DDBJ databases">
        <authorList>
            <consortium name="Pathogen Informatics"/>
        </authorList>
    </citation>
    <scope>NUCLEOTIDE SEQUENCE</scope>
</reference>
<protein>
    <submittedName>
        <fullName evidence="1">Uncharacterized protein</fullName>
    </submittedName>
</protein>
<name>A0A3S5CEL9_9PLAT</name>
<gene>
    <name evidence="1" type="ORF">PXEA_LOCUS8379</name>
</gene>
<comment type="caution">
    <text evidence="1">The sequence shown here is derived from an EMBL/GenBank/DDBJ whole genome shotgun (WGS) entry which is preliminary data.</text>
</comment>
<evidence type="ECO:0000313" key="1">
    <source>
        <dbReference type="EMBL" id="VEL14939.1"/>
    </source>
</evidence>
<dbReference type="AlphaFoldDB" id="A0A3S5CEL9"/>